<reference evidence="3 4" key="1">
    <citation type="journal article" date="2024" name="Commun. Biol.">
        <title>Comparative genomic analysis of thermophilic fungi reveals convergent evolutionary adaptations and gene losses.</title>
        <authorList>
            <person name="Steindorff A.S."/>
            <person name="Aguilar-Pontes M.V."/>
            <person name="Robinson A.J."/>
            <person name="Andreopoulos B."/>
            <person name="LaButti K."/>
            <person name="Kuo A."/>
            <person name="Mondo S."/>
            <person name="Riley R."/>
            <person name="Otillar R."/>
            <person name="Haridas S."/>
            <person name="Lipzen A."/>
            <person name="Grimwood J."/>
            <person name="Schmutz J."/>
            <person name="Clum A."/>
            <person name="Reid I.D."/>
            <person name="Moisan M.C."/>
            <person name="Butler G."/>
            <person name="Nguyen T.T.M."/>
            <person name="Dewar K."/>
            <person name="Conant G."/>
            <person name="Drula E."/>
            <person name="Henrissat B."/>
            <person name="Hansel C."/>
            <person name="Singer S."/>
            <person name="Hutchinson M.I."/>
            <person name="de Vries R.P."/>
            <person name="Natvig D.O."/>
            <person name="Powell A.J."/>
            <person name="Tsang A."/>
            <person name="Grigoriev I.V."/>
        </authorList>
    </citation>
    <scope>NUCLEOTIDE SEQUENCE [LARGE SCALE GENOMIC DNA]</scope>
    <source>
        <strain evidence="3 4">CBS 620.91</strain>
    </source>
</reference>
<evidence type="ECO:0000256" key="2">
    <source>
        <dbReference type="SAM" id="MobiDB-lite"/>
    </source>
</evidence>
<accession>A0ABR3VMM7</accession>
<dbReference type="PANTHER" id="PTHR12150">
    <property type="entry name" value="CLASS IV SAM-BINDING METHYLTRANSFERASE-RELATED"/>
    <property type="match status" value="1"/>
</dbReference>
<keyword evidence="4" id="KW-1185">Reference proteome</keyword>
<comment type="similarity">
    <text evidence="1">Belongs to the class IV-like SAM-binding methyltransferase superfamily.</text>
</comment>
<evidence type="ECO:0000313" key="4">
    <source>
        <dbReference type="Proteomes" id="UP001583172"/>
    </source>
</evidence>
<proteinExistence type="inferred from homology"/>
<protein>
    <recommendedName>
        <fullName evidence="5">Deoxyribose-phosphate aldolase</fullName>
    </recommendedName>
</protein>
<feature type="compositionally biased region" description="Basic and acidic residues" evidence="2">
    <location>
        <begin position="25"/>
        <end position="35"/>
    </location>
</feature>
<dbReference type="PANTHER" id="PTHR12150:SF13">
    <property type="entry name" value="METHYLTRANSFERASE C9ORF114-RELATED"/>
    <property type="match status" value="1"/>
</dbReference>
<dbReference type="InterPro" id="IPR012340">
    <property type="entry name" value="NA-bd_OB-fold"/>
</dbReference>
<dbReference type="Pfam" id="PF02598">
    <property type="entry name" value="Methyltrn_RNA_3"/>
    <property type="match status" value="1"/>
</dbReference>
<feature type="region of interest" description="Disordered" evidence="2">
    <location>
        <begin position="1"/>
        <end position="35"/>
    </location>
</feature>
<dbReference type="InterPro" id="IPR003750">
    <property type="entry name" value="Put_MeTrfase-C9orf114-like"/>
</dbReference>
<organism evidence="3 4">
    <name type="scientific">Humicola insolens</name>
    <name type="common">Soft-rot fungus</name>
    <dbReference type="NCBI Taxonomy" id="85995"/>
    <lineage>
        <taxon>Eukaryota</taxon>
        <taxon>Fungi</taxon>
        <taxon>Dikarya</taxon>
        <taxon>Ascomycota</taxon>
        <taxon>Pezizomycotina</taxon>
        <taxon>Sordariomycetes</taxon>
        <taxon>Sordariomycetidae</taxon>
        <taxon>Sordariales</taxon>
        <taxon>Chaetomiaceae</taxon>
        <taxon>Mycothermus</taxon>
    </lineage>
</organism>
<dbReference type="SUPFAM" id="SSF50249">
    <property type="entry name" value="Nucleic acid-binding proteins"/>
    <property type="match status" value="1"/>
</dbReference>
<evidence type="ECO:0000313" key="3">
    <source>
        <dbReference type="EMBL" id="KAL1842756.1"/>
    </source>
</evidence>
<gene>
    <name evidence="3" type="ORF">VTJ49DRAFT_4241</name>
</gene>
<dbReference type="InterPro" id="IPR029028">
    <property type="entry name" value="Alpha/beta_knot_MTases"/>
</dbReference>
<dbReference type="CDD" id="cd18086">
    <property type="entry name" value="HsC9orf114-like"/>
    <property type="match status" value="1"/>
</dbReference>
<name>A0ABR3VMM7_HUMIN</name>
<dbReference type="Proteomes" id="UP001583172">
    <property type="component" value="Unassembled WGS sequence"/>
</dbReference>
<sequence>MPPSFEPRRKKRRLDDEMQDASEAQDLHVPERERFKPTEPREWTISIAVPTSLITNCVTREQRTTAVGSVARAAAIFSVDEVVIFDDSPVDQRITNADPDAYTGDVDPAHFMEHLLTYLETPPFMRKVLFPLHPNLRSQGLLPSLEMPHHPHKDEWLPYREGMTLELPPKGGKGTVVDIGMPQTVTITESIPPKTRVTLRMSDNPRGTPEPVHPATPRTEGGYFWGFNVRRASSLSAVLTESPYEEGYDVSIGTSERGLPLSRAFPVDQNPPDFKHLLVVFGGPRGIEYAAMNDPQLGEMGIAGARTRELFDHWVNVLPNQGTRNIRTDEALLIALTGLRRLWDYS</sequence>
<comment type="caution">
    <text evidence="3">The sequence shown here is derived from an EMBL/GenBank/DDBJ whole genome shotgun (WGS) entry which is preliminary data.</text>
</comment>
<dbReference type="Gene3D" id="2.40.50.140">
    <property type="entry name" value="Nucleic acid-binding proteins"/>
    <property type="match status" value="1"/>
</dbReference>
<dbReference type="EMBL" id="JAZGSY010000033">
    <property type="protein sequence ID" value="KAL1842756.1"/>
    <property type="molecule type" value="Genomic_DNA"/>
</dbReference>
<dbReference type="SUPFAM" id="SSF75217">
    <property type="entry name" value="alpha/beta knot"/>
    <property type="match status" value="1"/>
</dbReference>
<dbReference type="InterPro" id="IPR029026">
    <property type="entry name" value="tRNA_m1G_MTases_N"/>
</dbReference>
<evidence type="ECO:0008006" key="5">
    <source>
        <dbReference type="Google" id="ProtNLM"/>
    </source>
</evidence>
<evidence type="ECO:0000256" key="1">
    <source>
        <dbReference type="ARBA" id="ARBA00009841"/>
    </source>
</evidence>
<dbReference type="Gene3D" id="3.40.1280.10">
    <property type="match status" value="1"/>
</dbReference>